<protein>
    <submittedName>
        <fullName evidence="1">Uncharacterized protein</fullName>
    </submittedName>
</protein>
<organism evidence="1 2">
    <name type="scientific">Hymenobacter rigui</name>
    <dbReference type="NCBI Taxonomy" id="334424"/>
    <lineage>
        <taxon>Bacteria</taxon>
        <taxon>Pseudomonadati</taxon>
        <taxon>Bacteroidota</taxon>
        <taxon>Cytophagia</taxon>
        <taxon>Cytophagales</taxon>
        <taxon>Hymenobacteraceae</taxon>
        <taxon>Hymenobacter</taxon>
    </lineage>
</organism>
<dbReference type="RefSeq" id="WP_148103386.1">
    <property type="nucleotide sequence ID" value="NZ_RWIT01000002.1"/>
</dbReference>
<dbReference type="AlphaFoldDB" id="A0A3R9PE00"/>
<accession>A0A3R9PE00</accession>
<gene>
    <name evidence="1" type="ORF">EI291_05405</name>
</gene>
<proteinExistence type="predicted"/>
<evidence type="ECO:0000313" key="2">
    <source>
        <dbReference type="Proteomes" id="UP000273500"/>
    </source>
</evidence>
<evidence type="ECO:0000313" key="1">
    <source>
        <dbReference type="EMBL" id="RSK50088.1"/>
    </source>
</evidence>
<dbReference type="EMBL" id="RWIT01000002">
    <property type="protein sequence ID" value="RSK50088.1"/>
    <property type="molecule type" value="Genomic_DNA"/>
</dbReference>
<reference evidence="1 2" key="1">
    <citation type="submission" date="2018-12" db="EMBL/GenBank/DDBJ databases">
        <authorList>
            <person name="Feng G."/>
            <person name="Zhu H."/>
        </authorList>
    </citation>
    <scope>NUCLEOTIDE SEQUENCE [LARGE SCALE GENOMIC DNA]</scope>
    <source>
        <strain evidence="1 2">KCTC 12533</strain>
    </source>
</reference>
<keyword evidence="2" id="KW-1185">Reference proteome</keyword>
<name>A0A3R9PE00_9BACT</name>
<comment type="caution">
    <text evidence="1">The sequence shown here is derived from an EMBL/GenBank/DDBJ whole genome shotgun (WGS) entry which is preliminary data.</text>
</comment>
<dbReference type="Proteomes" id="UP000273500">
    <property type="component" value="Unassembled WGS sequence"/>
</dbReference>
<sequence length="83" mass="9229">MTKEATIEFLQEAGFQLPESHIVVDELDRLLPNAEQSFADRLAVSLQTLRSCTSAVQRVAYFYSIGVKSGTVIRGLSLLIWAK</sequence>